<accession>A0AAP0ETK0</accession>
<evidence type="ECO:0008006" key="5">
    <source>
        <dbReference type="Google" id="ProtNLM"/>
    </source>
</evidence>
<dbReference type="Gene3D" id="1.25.40.10">
    <property type="entry name" value="Tetratricopeptide repeat domain"/>
    <property type="match status" value="5"/>
</dbReference>
<protein>
    <recommendedName>
        <fullName evidence="5">Pentatricopeptide repeat-containing protein</fullName>
    </recommendedName>
</protein>
<feature type="repeat" description="PPR" evidence="2">
    <location>
        <begin position="616"/>
        <end position="651"/>
    </location>
</feature>
<reference evidence="3 4" key="1">
    <citation type="submission" date="2024-01" db="EMBL/GenBank/DDBJ databases">
        <title>Genome assemblies of Stephania.</title>
        <authorList>
            <person name="Yang L."/>
        </authorList>
    </citation>
    <scope>NUCLEOTIDE SEQUENCE [LARGE SCALE GENOMIC DNA]</scope>
    <source>
        <strain evidence="3">YNDBR</strain>
        <tissue evidence="3">Leaf</tissue>
    </source>
</reference>
<feature type="repeat" description="PPR" evidence="2">
    <location>
        <begin position="302"/>
        <end position="336"/>
    </location>
</feature>
<evidence type="ECO:0000256" key="2">
    <source>
        <dbReference type="PROSITE-ProRule" id="PRU00708"/>
    </source>
</evidence>
<dbReference type="Pfam" id="PF20430">
    <property type="entry name" value="Eplus_motif"/>
    <property type="match status" value="1"/>
</dbReference>
<dbReference type="InterPro" id="IPR046960">
    <property type="entry name" value="PPR_At4g14850-like_plant"/>
</dbReference>
<feature type="repeat" description="PPR" evidence="2">
    <location>
        <begin position="200"/>
        <end position="234"/>
    </location>
</feature>
<dbReference type="Pfam" id="PF20431">
    <property type="entry name" value="E_motif"/>
    <property type="match status" value="1"/>
</dbReference>
<dbReference type="NCBIfam" id="TIGR00756">
    <property type="entry name" value="PPR"/>
    <property type="match status" value="5"/>
</dbReference>
<dbReference type="Pfam" id="PF01535">
    <property type="entry name" value="PPR"/>
    <property type="match status" value="5"/>
</dbReference>
<feature type="repeat" description="PPR" evidence="2">
    <location>
        <begin position="377"/>
        <end position="407"/>
    </location>
</feature>
<name>A0AAP0ETK0_9MAGN</name>
<dbReference type="PROSITE" id="PS51375">
    <property type="entry name" value="PPR"/>
    <property type="match status" value="5"/>
</dbReference>
<sequence length="802" mass="88770">MDSRRRAFRGGRANRRSCPRIGLLDLQVSTCGCSERDFAELKTGDHSFEILDLVMEQRTAGGEEDAGSSVLAANSAQNPNSLTETPLLVSIPSLLNASLPPLSFTSLFHLQTSLPLISSTRLPLLLSLHHLTTLPPIPQTISPSLLNSCTDLPKLKQVHSLLLSNGVQTINVAHKLITLYAYFNDLHSALSVFKALSEPNSFLWNLIMKTHVDSGFADDALRLYSRMRVSCVSPDHFTFPIVNRALSLAEDRLGLAGCVHCVAIQMGFGEDLYYCNTLIDLYVKKYCVWSARKVFDGMPDRDLVSWTTMISGYVSAGNFFSCFGLFREMLVEGLEPNLVTLLIMLRACSFSGNAVQGKEIHGSCIQGRGLRVKGLSDAVSWNIMISTFSRKGDYSKVAQYFTIMKTELAPNLETLSLVVSASAKSGNFFYGKEIHCYAVKTGLSDVVLQTSLVDFYAKCGQLGESIKLFNEVSEKNGVTWVAMLSGFIQSWHFKEAMALFSKLQFSVLKSEVAILSSLVALYTDLGALRLGKGVHGFILRNTIQCPEEDTAALETSILNMYAKCGSIVYARRCFDRMAVKDVVAWSSMIEGYGTHGLGYEALKLFSQMQKERVRPNRVTFLNLLSACCHSGLVSEGCMVFSHMSSRFGIEPDVNLYTCMVDLLGRSGELRKALEIIKSMTVQPDSRTWGALLAASRVHSDIEIGTFAAQRLSELELDYAGYNTLLSSIHASAERWHEAEDVRRLMNEKQMTKKPGWSYIEDSRGSIHGFVAGDESHPKVGEIFELLSSLSKTMEGFWLESEL</sequence>
<evidence type="ECO:0000313" key="4">
    <source>
        <dbReference type="Proteomes" id="UP001420932"/>
    </source>
</evidence>
<evidence type="ECO:0000313" key="3">
    <source>
        <dbReference type="EMBL" id="KAK9097822.1"/>
    </source>
</evidence>
<dbReference type="GO" id="GO:0009451">
    <property type="term" value="P:RNA modification"/>
    <property type="evidence" value="ECO:0007669"/>
    <property type="project" value="InterPro"/>
</dbReference>
<dbReference type="GO" id="GO:0003723">
    <property type="term" value="F:RNA binding"/>
    <property type="evidence" value="ECO:0007669"/>
    <property type="project" value="InterPro"/>
</dbReference>
<dbReference type="PANTHER" id="PTHR47926:SF373">
    <property type="entry name" value="TETRATRICOPEPTIDE-LIKE HELICAL DOMAIN SUPERFAMILY, DYW DOMAIN-CONTAINING PROTEIN"/>
    <property type="match status" value="1"/>
</dbReference>
<dbReference type="InterPro" id="IPR002885">
    <property type="entry name" value="PPR_rpt"/>
</dbReference>
<dbReference type="PANTHER" id="PTHR47926">
    <property type="entry name" value="PENTATRICOPEPTIDE REPEAT-CONTAINING PROTEIN"/>
    <property type="match status" value="1"/>
</dbReference>
<keyword evidence="1" id="KW-0677">Repeat</keyword>
<dbReference type="FunFam" id="1.25.40.10:FF:000344">
    <property type="entry name" value="Pentatricopeptide repeat-containing protein"/>
    <property type="match status" value="1"/>
</dbReference>
<organism evidence="3 4">
    <name type="scientific">Stephania yunnanensis</name>
    <dbReference type="NCBI Taxonomy" id="152371"/>
    <lineage>
        <taxon>Eukaryota</taxon>
        <taxon>Viridiplantae</taxon>
        <taxon>Streptophyta</taxon>
        <taxon>Embryophyta</taxon>
        <taxon>Tracheophyta</taxon>
        <taxon>Spermatophyta</taxon>
        <taxon>Magnoliopsida</taxon>
        <taxon>Ranunculales</taxon>
        <taxon>Menispermaceae</taxon>
        <taxon>Menispermoideae</taxon>
        <taxon>Cissampelideae</taxon>
        <taxon>Stephania</taxon>
    </lineage>
</organism>
<dbReference type="AlphaFoldDB" id="A0AAP0ETK0"/>
<comment type="caution">
    <text evidence="3">The sequence shown here is derived from an EMBL/GenBank/DDBJ whole genome shotgun (WGS) entry which is preliminary data.</text>
</comment>
<dbReference type="InterPro" id="IPR046849">
    <property type="entry name" value="E2_motif"/>
</dbReference>
<dbReference type="Proteomes" id="UP001420932">
    <property type="component" value="Unassembled WGS sequence"/>
</dbReference>
<feature type="repeat" description="PPR" evidence="2">
    <location>
        <begin position="581"/>
        <end position="615"/>
    </location>
</feature>
<dbReference type="InterPro" id="IPR011990">
    <property type="entry name" value="TPR-like_helical_dom_sf"/>
</dbReference>
<dbReference type="EMBL" id="JBBNAF010000011">
    <property type="protein sequence ID" value="KAK9097822.1"/>
    <property type="molecule type" value="Genomic_DNA"/>
</dbReference>
<dbReference type="InterPro" id="IPR046848">
    <property type="entry name" value="E_motif"/>
</dbReference>
<proteinExistence type="predicted"/>
<evidence type="ECO:0000256" key="1">
    <source>
        <dbReference type="ARBA" id="ARBA00022737"/>
    </source>
</evidence>
<gene>
    <name evidence="3" type="ORF">Syun_024867</name>
</gene>
<dbReference type="Pfam" id="PF13041">
    <property type="entry name" value="PPR_2"/>
    <property type="match status" value="2"/>
</dbReference>
<dbReference type="FunFam" id="1.25.40.10:FF:000090">
    <property type="entry name" value="Pentatricopeptide repeat-containing protein, chloroplastic"/>
    <property type="match status" value="1"/>
</dbReference>
<keyword evidence="4" id="KW-1185">Reference proteome</keyword>